<gene>
    <name evidence="5" type="primary">rpfE</name>
    <name evidence="5" type="ORF">GCM10009801_01180</name>
</gene>
<evidence type="ECO:0000256" key="2">
    <source>
        <dbReference type="ARBA" id="ARBA00022801"/>
    </source>
</evidence>
<sequence>MLRQLTTRKTTTRIATLTGAAAIAVAAPLMAAGSAQASTPAQSGSSAKWEAIAQCESGGNWSTNTGNGYYGGLQFSQSSWAAAGGTKFAPRADLATKAEQINVAENLAAIQGMSAWACA</sequence>
<comment type="similarity">
    <text evidence="1">Belongs to the transglycosylase family. Rpf subfamily.</text>
</comment>
<comment type="caution">
    <text evidence="5">The sequence shown here is derived from an EMBL/GenBank/DDBJ whole genome shotgun (WGS) entry which is preliminary data.</text>
</comment>
<dbReference type="CDD" id="cd13925">
    <property type="entry name" value="RPF"/>
    <property type="match status" value="1"/>
</dbReference>
<keyword evidence="6" id="KW-1185">Reference proteome</keyword>
<evidence type="ECO:0000313" key="5">
    <source>
        <dbReference type="EMBL" id="GAA2060005.1"/>
    </source>
</evidence>
<organism evidence="5 6">
    <name type="scientific">Streptomyces albiaxialis</name>
    <dbReference type="NCBI Taxonomy" id="329523"/>
    <lineage>
        <taxon>Bacteria</taxon>
        <taxon>Bacillati</taxon>
        <taxon>Actinomycetota</taxon>
        <taxon>Actinomycetes</taxon>
        <taxon>Kitasatosporales</taxon>
        <taxon>Streptomycetaceae</taxon>
        <taxon>Streptomyces</taxon>
    </lineage>
</organism>
<evidence type="ECO:0000259" key="4">
    <source>
        <dbReference type="Pfam" id="PF06737"/>
    </source>
</evidence>
<keyword evidence="3" id="KW-0732">Signal</keyword>
<name>A0ABN2VEI5_9ACTN</name>
<keyword evidence="2" id="KW-0378">Hydrolase</keyword>
<evidence type="ECO:0000256" key="3">
    <source>
        <dbReference type="SAM" id="SignalP"/>
    </source>
</evidence>
<dbReference type="InterPro" id="IPR023346">
    <property type="entry name" value="Lysozyme-like_dom_sf"/>
</dbReference>
<dbReference type="Gene3D" id="1.10.530.10">
    <property type="match status" value="1"/>
</dbReference>
<reference evidence="5 6" key="1">
    <citation type="journal article" date="2019" name="Int. J. Syst. Evol. Microbiol.">
        <title>The Global Catalogue of Microorganisms (GCM) 10K type strain sequencing project: providing services to taxonomists for standard genome sequencing and annotation.</title>
        <authorList>
            <consortium name="The Broad Institute Genomics Platform"/>
            <consortium name="The Broad Institute Genome Sequencing Center for Infectious Disease"/>
            <person name="Wu L."/>
            <person name="Ma J."/>
        </authorList>
    </citation>
    <scope>NUCLEOTIDE SEQUENCE [LARGE SCALE GENOMIC DNA]</scope>
    <source>
        <strain evidence="5 6">JCM 15478</strain>
    </source>
</reference>
<dbReference type="EMBL" id="BAAAPE010000001">
    <property type="protein sequence ID" value="GAA2060005.1"/>
    <property type="molecule type" value="Genomic_DNA"/>
</dbReference>
<evidence type="ECO:0000256" key="1">
    <source>
        <dbReference type="ARBA" id="ARBA00010830"/>
    </source>
</evidence>
<accession>A0ABN2VEI5</accession>
<evidence type="ECO:0000313" key="6">
    <source>
        <dbReference type="Proteomes" id="UP001500016"/>
    </source>
</evidence>
<dbReference type="Pfam" id="PF06737">
    <property type="entry name" value="Transglycosylas"/>
    <property type="match status" value="1"/>
</dbReference>
<dbReference type="Proteomes" id="UP001500016">
    <property type="component" value="Unassembled WGS sequence"/>
</dbReference>
<dbReference type="InterPro" id="IPR010618">
    <property type="entry name" value="RPF"/>
</dbReference>
<proteinExistence type="inferred from homology"/>
<feature type="chain" id="PRO_5046890406" evidence="3">
    <location>
        <begin position="38"/>
        <end position="119"/>
    </location>
</feature>
<dbReference type="SUPFAM" id="SSF53955">
    <property type="entry name" value="Lysozyme-like"/>
    <property type="match status" value="1"/>
</dbReference>
<feature type="domain" description="Resuscitation-promoting factor core lysozyme-like" evidence="4">
    <location>
        <begin position="46"/>
        <end position="119"/>
    </location>
</feature>
<feature type="signal peptide" evidence="3">
    <location>
        <begin position="1"/>
        <end position="37"/>
    </location>
</feature>
<protein>
    <submittedName>
        <fullName evidence="5">Resuscitation-promoting factor protein RpfE</fullName>
    </submittedName>
</protein>